<evidence type="ECO:0000313" key="1">
    <source>
        <dbReference type="Proteomes" id="UP001652660"/>
    </source>
</evidence>
<gene>
    <name evidence="2" type="primary">LOC113696718</name>
</gene>
<protein>
    <submittedName>
        <fullName evidence="2">Uncharacterized protein</fullName>
    </submittedName>
</protein>
<dbReference type="InterPro" id="IPR043128">
    <property type="entry name" value="Rev_trsase/Diguanyl_cyclase"/>
</dbReference>
<name>A0A6P6T1K3_COFAR</name>
<proteinExistence type="predicted"/>
<dbReference type="RefSeq" id="XP_027071897.1">
    <property type="nucleotide sequence ID" value="XM_027216096.1"/>
</dbReference>
<reference evidence="1" key="1">
    <citation type="journal article" date="2025" name="Foods">
        <title>Unveiling the Microbial Signatures of Arabica Coffee Cherries: Insights into Ripeness Specific Diversity, Functional Traits, and Implications for Quality and Safety.</title>
        <authorList>
            <consortium name="RefSeq"/>
            <person name="Tenea G.N."/>
            <person name="Cifuentes V."/>
            <person name="Reyes P."/>
            <person name="Cevallos-Vallejos M."/>
        </authorList>
    </citation>
    <scope>NUCLEOTIDE SEQUENCE [LARGE SCALE GENOMIC DNA]</scope>
</reference>
<sequence length="109" mass="12530">MYGLEDVVPLTSNNHEAIVLEVATYNYKVNKVNIDNGSAIDVLCDKMFKELQLEEKLMLSRGTIYQRLVNKLFQDHIGCNMKVYVNDILIKSRTQGQFISDLSEIFNIL</sequence>
<accession>A0A6P6T1K3</accession>
<dbReference type="Proteomes" id="UP001652660">
    <property type="component" value="Chromosome 6e"/>
</dbReference>
<keyword evidence="1" id="KW-1185">Reference proteome</keyword>
<dbReference type="OrthoDB" id="1752268at2759"/>
<dbReference type="InterPro" id="IPR043502">
    <property type="entry name" value="DNA/RNA_pol_sf"/>
</dbReference>
<evidence type="ECO:0000313" key="2">
    <source>
        <dbReference type="RefSeq" id="XP_027071897.1"/>
    </source>
</evidence>
<dbReference type="Gene3D" id="3.30.70.270">
    <property type="match status" value="1"/>
</dbReference>
<dbReference type="GeneID" id="113696718"/>
<reference evidence="2" key="2">
    <citation type="submission" date="2025-08" db="UniProtKB">
        <authorList>
            <consortium name="RefSeq"/>
        </authorList>
    </citation>
    <scope>IDENTIFICATION</scope>
    <source>
        <tissue evidence="2">Leaves</tissue>
    </source>
</reference>
<dbReference type="SUPFAM" id="SSF56672">
    <property type="entry name" value="DNA/RNA polymerases"/>
    <property type="match status" value="1"/>
</dbReference>
<dbReference type="AlphaFoldDB" id="A0A6P6T1K3"/>
<organism evidence="1 2">
    <name type="scientific">Coffea arabica</name>
    <name type="common">Arabian coffee</name>
    <dbReference type="NCBI Taxonomy" id="13443"/>
    <lineage>
        <taxon>Eukaryota</taxon>
        <taxon>Viridiplantae</taxon>
        <taxon>Streptophyta</taxon>
        <taxon>Embryophyta</taxon>
        <taxon>Tracheophyta</taxon>
        <taxon>Spermatophyta</taxon>
        <taxon>Magnoliopsida</taxon>
        <taxon>eudicotyledons</taxon>
        <taxon>Gunneridae</taxon>
        <taxon>Pentapetalae</taxon>
        <taxon>asterids</taxon>
        <taxon>lamiids</taxon>
        <taxon>Gentianales</taxon>
        <taxon>Rubiaceae</taxon>
        <taxon>Ixoroideae</taxon>
        <taxon>Gardenieae complex</taxon>
        <taxon>Bertiereae - Coffeeae clade</taxon>
        <taxon>Coffeeae</taxon>
        <taxon>Coffea</taxon>
    </lineage>
</organism>